<dbReference type="AlphaFoldDB" id="A0A6P2U1Q3"/>
<evidence type="ECO:0000313" key="2">
    <source>
        <dbReference type="EMBL" id="VWC63353.1"/>
    </source>
</evidence>
<sequence length="273" mass="30718">MKLHLIVADEFRHFANKPGVMPYSMLLEHLRHGRLDALRGATLVAGQGLGEMEIDHAYCLGMSLGLLPEFECWRTWHNQGRADYSLSHKHRSENVLISRPRRLADDRFEADLLINARNELMLDHLTGMHVQGMVLTEACRQMFIATTEAHCLSADAPPKRYFVINEMNMRFLEFAFPLPATIRYQLLERRQPRANRVQITADMAVWQNGREVAGMAVKFGVFDGAQLAPRETQLADAALAQCLDDTVAHFASLGRVVELPAPLEASQPMAAMA</sequence>
<name>A0A6P2U1Q3_BURL3</name>
<organism evidence="2 3">
    <name type="scientific">Burkholderia lata (strain ATCC 17760 / DSM 23089 / LMG 22485 / NCIMB 9086 / R18194 / 383)</name>
    <dbReference type="NCBI Taxonomy" id="482957"/>
    <lineage>
        <taxon>Bacteria</taxon>
        <taxon>Pseudomonadati</taxon>
        <taxon>Pseudomonadota</taxon>
        <taxon>Betaproteobacteria</taxon>
        <taxon>Burkholderiales</taxon>
        <taxon>Burkholderiaceae</taxon>
        <taxon>Burkholderia</taxon>
        <taxon>Burkholderia cepacia complex</taxon>
    </lineage>
</organism>
<proteinExistence type="predicted"/>
<dbReference type="Pfam" id="PF03756">
    <property type="entry name" value="AfsA"/>
    <property type="match status" value="1"/>
</dbReference>
<protein>
    <recommendedName>
        <fullName evidence="1">A-factor biosynthesis hotdog domain-containing protein</fullName>
    </recommendedName>
</protein>
<evidence type="ECO:0000259" key="1">
    <source>
        <dbReference type="Pfam" id="PF03756"/>
    </source>
</evidence>
<dbReference type="EMBL" id="CABVQH010000005">
    <property type="protein sequence ID" value="VWC63353.1"/>
    <property type="molecule type" value="Genomic_DNA"/>
</dbReference>
<reference evidence="2 3" key="1">
    <citation type="submission" date="2019-09" db="EMBL/GenBank/DDBJ databases">
        <authorList>
            <person name="Depoorter E."/>
        </authorList>
    </citation>
    <scope>NUCLEOTIDE SEQUENCE [LARGE SCALE GENOMIC DNA]</scope>
    <source>
        <strain evidence="2">R-18109</strain>
    </source>
</reference>
<gene>
    <name evidence="2" type="ORF">BLA18109_01869</name>
</gene>
<dbReference type="RefSeq" id="WP_174950235.1">
    <property type="nucleotide sequence ID" value="NZ_CABVQH010000005.1"/>
</dbReference>
<feature type="domain" description="A-factor biosynthesis hotdog" evidence="1">
    <location>
        <begin position="88"/>
        <end position="219"/>
    </location>
</feature>
<accession>A0A6P2U1Q3</accession>
<dbReference type="InterPro" id="IPR005509">
    <property type="entry name" value="AfsA_hotdog_dom"/>
</dbReference>
<dbReference type="Proteomes" id="UP000494260">
    <property type="component" value="Unassembled WGS sequence"/>
</dbReference>
<evidence type="ECO:0000313" key="3">
    <source>
        <dbReference type="Proteomes" id="UP000494260"/>
    </source>
</evidence>